<dbReference type="InterPro" id="IPR002173">
    <property type="entry name" value="Carboh/pur_kinase_PfkB_CS"/>
</dbReference>
<keyword evidence="2" id="KW-0418">Kinase</keyword>
<dbReference type="CDD" id="cd01942">
    <property type="entry name" value="ribokinase_group_A"/>
    <property type="match status" value="1"/>
</dbReference>
<dbReference type="PANTHER" id="PTHR10584">
    <property type="entry name" value="SUGAR KINASE"/>
    <property type="match status" value="1"/>
</dbReference>
<feature type="domain" description="Carbohydrate kinase PfkB" evidence="3">
    <location>
        <begin position="35"/>
        <end position="290"/>
    </location>
</feature>
<reference evidence="4" key="1">
    <citation type="submission" date="2018-05" db="EMBL/GenBank/DDBJ databases">
        <authorList>
            <person name="Lanie J.A."/>
            <person name="Ng W.-L."/>
            <person name="Kazmierczak K.M."/>
            <person name="Andrzejewski T.M."/>
            <person name="Davidsen T.M."/>
            <person name="Wayne K.J."/>
            <person name="Tettelin H."/>
            <person name="Glass J.I."/>
            <person name="Rusch D."/>
            <person name="Podicherti R."/>
            <person name="Tsui H.-C.T."/>
            <person name="Winkler M.E."/>
        </authorList>
    </citation>
    <scope>NUCLEOTIDE SEQUENCE</scope>
</reference>
<name>A0A382I153_9ZZZZ</name>
<accession>A0A382I153</accession>
<organism evidence="4">
    <name type="scientific">marine metagenome</name>
    <dbReference type="NCBI Taxonomy" id="408172"/>
    <lineage>
        <taxon>unclassified sequences</taxon>
        <taxon>metagenomes</taxon>
        <taxon>ecological metagenomes</taxon>
    </lineage>
</organism>
<keyword evidence="1" id="KW-0808">Transferase</keyword>
<dbReference type="InterPro" id="IPR011611">
    <property type="entry name" value="PfkB_dom"/>
</dbReference>
<proteinExistence type="predicted"/>
<dbReference type="GO" id="GO:0016301">
    <property type="term" value="F:kinase activity"/>
    <property type="evidence" value="ECO:0007669"/>
    <property type="project" value="UniProtKB-KW"/>
</dbReference>
<evidence type="ECO:0000256" key="2">
    <source>
        <dbReference type="ARBA" id="ARBA00022777"/>
    </source>
</evidence>
<dbReference type="AlphaFoldDB" id="A0A382I153"/>
<dbReference type="PANTHER" id="PTHR10584:SF166">
    <property type="entry name" value="RIBOKINASE"/>
    <property type="match status" value="1"/>
</dbReference>
<gene>
    <name evidence="4" type="ORF">METZ01_LOCUS245969</name>
</gene>
<evidence type="ECO:0000259" key="3">
    <source>
        <dbReference type="Pfam" id="PF00294"/>
    </source>
</evidence>
<evidence type="ECO:0000256" key="1">
    <source>
        <dbReference type="ARBA" id="ARBA00022679"/>
    </source>
</evidence>
<dbReference type="InterPro" id="IPR029056">
    <property type="entry name" value="Ribokinase-like"/>
</dbReference>
<evidence type="ECO:0000313" key="4">
    <source>
        <dbReference type="EMBL" id="SVB93115.1"/>
    </source>
</evidence>
<dbReference type="EMBL" id="UINC01064443">
    <property type="protein sequence ID" value="SVB93115.1"/>
    <property type="molecule type" value="Genomic_DNA"/>
</dbReference>
<dbReference type="PROSITE" id="PS00583">
    <property type="entry name" value="PFKB_KINASES_1"/>
    <property type="match status" value="1"/>
</dbReference>
<protein>
    <recommendedName>
        <fullName evidence="3">Carbohydrate kinase PfkB domain-containing protein</fullName>
    </recommendedName>
</protein>
<dbReference type="Pfam" id="PF00294">
    <property type="entry name" value="PfkB"/>
    <property type="match status" value="1"/>
</dbReference>
<dbReference type="SUPFAM" id="SSF53613">
    <property type="entry name" value="Ribokinase-like"/>
    <property type="match status" value="1"/>
</dbReference>
<sequence>MSVIVCGSVAYDNLMEFEGNFGDYILPDQIHILSVAFTVPNLRKEFGGCAGNIAYNLKLLGMDPIINAAVGQDFDTYHQWLQQNDISTDNIKVIEDKYTPQCFITTDANNNQLTSFHPGAMDDSHLNPIPDRNDIEIAIIAPDGKLGTIKHAEEIHEKNIPLIFDPGQGIVLFNKEEISKLVGMADYVVLNEYESTLLAEIMGEDIAEIATTLNAAIVTKGANGSDILVDGNLIHIESISVEYEADPTGCGDAYRAGLIYGIVNELTWEQTGKLGSILGAIKVSHNGTQNHSFILEELLHQL</sequence>
<dbReference type="Gene3D" id="3.40.1190.20">
    <property type="match status" value="1"/>
</dbReference>